<dbReference type="Proteomes" id="UP000038802">
    <property type="component" value="Unassembled WGS sequence"/>
</dbReference>
<dbReference type="EMBL" id="CSBK01002886">
    <property type="protein sequence ID" value="CPA34550.1"/>
    <property type="molecule type" value="Genomic_DNA"/>
</dbReference>
<dbReference type="Proteomes" id="UP000039021">
    <property type="component" value="Unassembled WGS sequence"/>
</dbReference>
<reference evidence="6 7" key="2">
    <citation type="submission" date="2015-03" db="EMBL/GenBank/DDBJ databases">
        <authorList>
            <consortium name="Pathogen Informatics"/>
        </authorList>
    </citation>
    <scope>NUCLEOTIDE SEQUENCE [LARGE SCALE GENOMIC DNA]</scope>
    <source>
        <strain evidence="1 10">C09601061</strain>
        <strain evidence="2 8">D00501624</strain>
        <strain evidence="6">K00500041</strain>
        <strain evidence="4 9">M09401471</strain>
        <strain evidence="7">N09902308</strain>
    </source>
</reference>
<evidence type="ECO:0000313" key="8">
    <source>
        <dbReference type="Proteomes" id="UP000039217"/>
    </source>
</evidence>
<evidence type="ECO:0000313" key="5">
    <source>
        <dbReference type="EMBL" id="CPA34550.1"/>
    </source>
</evidence>
<proteinExistence type="predicted"/>
<protein>
    <submittedName>
        <fullName evidence="3">Uncharacterized protein</fullName>
    </submittedName>
</protein>
<dbReference type="Proteomes" id="UP000039217">
    <property type="component" value="Unassembled WGS sequence"/>
</dbReference>
<reference evidence="5" key="3">
    <citation type="submission" date="2015-03" db="EMBL/GenBank/DDBJ databases">
        <authorList>
            <consortium name="Pathogen Informatics"/>
            <person name="Murphy D."/>
        </authorList>
    </citation>
    <scope>NUCLEOTIDE SEQUENCE</scope>
    <source>
        <strain evidence="5">N09902308</strain>
    </source>
</reference>
<evidence type="ECO:0000313" key="2">
    <source>
        <dbReference type="EMBL" id="CNU98763.1"/>
    </source>
</evidence>
<dbReference type="EMBL" id="CGCX01000845">
    <property type="protein sequence ID" value="CFR84412.1"/>
    <property type="molecule type" value="Genomic_DNA"/>
</dbReference>
<evidence type="ECO:0000313" key="7">
    <source>
        <dbReference type="Proteomes" id="UP000039021"/>
    </source>
</evidence>
<evidence type="ECO:0000313" key="1">
    <source>
        <dbReference type="EMBL" id="CFR84412.1"/>
    </source>
</evidence>
<organism evidence="3 6">
    <name type="scientific">Mycobacterium tuberculosis</name>
    <dbReference type="NCBI Taxonomy" id="1773"/>
    <lineage>
        <taxon>Bacteria</taxon>
        <taxon>Bacillati</taxon>
        <taxon>Actinomycetota</taxon>
        <taxon>Actinomycetes</taxon>
        <taxon>Mycobacteriales</taxon>
        <taxon>Mycobacteriaceae</taxon>
        <taxon>Mycobacterium</taxon>
        <taxon>Mycobacterium tuberculosis complex</taxon>
    </lineage>
</organism>
<evidence type="ECO:0000313" key="10">
    <source>
        <dbReference type="Proteomes" id="UP000046680"/>
    </source>
</evidence>
<sequence length="69" mass="7569">MLCRVVMPTSSISGVRMHFWMLVAVGYGGVRCPKKKGTNWTIPALTNNRLGSSRITEALGTSVWPAFTK</sequence>
<evidence type="ECO:0000313" key="3">
    <source>
        <dbReference type="EMBL" id="COW09462.1"/>
    </source>
</evidence>
<evidence type="ECO:0000313" key="4">
    <source>
        <dbReference type="EMBL" id="COW12141.1"/>
    </source>
</evidence>
<dbReference type="EMBL" id="CSAE01000319">
    <property type="protein sequence ID" value="COW09462.1"/>
    <property type="molecule type" value="Genomic_DNA"/>
</dbReference>
<name>A0A0U0SG92_MYCTX</name>
<dbReference type="Proteomes" id="UP000044938">
    <property type="component" value="Unassembled WGS sequence"/>
</dbReference>
<dbReference type="Proteomes" id="UP000046680">
    <property type="component" value="Unassembled WGS sequence"/>
</dbReference>
<gene>
    <name evidence="1" type="ORF">ERS007657_02266</name>
    <name evidence="2" type="ORF">ERS007661_01465</name>
    <name evidence="3" type="ORF">ERS007703_02746</name>
    <name evidence="4" type="ORF">ERS007720_01756</name>
    <name evidence="5" type="ORF">ERS007739_04535</name>
</gene>
<dbReference type="EMBL" id="CQQC01000410">
    <property type="protein sequence ID" value="CNU98763.1"/>
    <property type="molecule type" value="Genomic_DNA"/>
</dbReference>
<dbReference type="AlphaFoldDB" id="A0A0U0SG92"/>
<reference evidence="3" key="1">
    <citation type="submission" date="2015-03" db="EMBL/GenBank/DDBJ databases">
        <authorList>
            <person name="Murphy D."/>
        </authorList>
    </citation>
    <scope>NUCLEOTIDE SEQUENCE [LARGE SCALE GENOMIC DNA]</scope>
    <source>
        <strain evidence="3">K00500041</strain>
    </source>
</reference>
<evidence type="ECO:0000313" key="9">
    <source>
        <dbReference type="Proteomes" id="UP000044938"/>
    </source>
</evidence>
<evidence type="ECO:0000313" key="6">
    <source>
        <dbReference type="Proteomes" id="UP000038802"/>
    </source>
</evidence>
<accession>A0A0U0SG92</accession>
<dbReference type="EMBL" id="CSAJ01000188">
    <property type="protein sequence ID" value="COW12141.1"/>
    <property type="molecule type" value="Genomic_DNA"/>
</dbReference>